<dbReference type="PROSITE" id="PS50165">
    <property type="entry name" value="UVRC"/>
    <property type="match status" value="1"/>
</dbReference>
<evidence type="ECO:0000256" key="6">
    <source>
        <dbReference type="SAM" id="MobiDB-lite"/>
    </source>
</evidence>
<keyword evidence="3" id="KW-0228">DNA excision</keyword>
<dbReference type="SUPFAM" id="SSF82771">
    <property type="entry name" value="GIY-YIG endonuclease"/>
    <property type="match status" value="1"/>
</dbReference>
<evidence type="ECO:0000256" key="5">
    <source>
        <dbReference type="ARBA" id="ARBA00023204"/>
    </source>
</evidence>
<feature type="domain" description="GIY-YIG" evidence="8">
    <location>
        <begin position="15"/>
        <end position="91"/>
    </location>
</feature>
<feature type="region of interest" description="Disordered" evidence="6">
    <location>
        <begin position="185"/>
        <end position="206"/>
    </location>
</feature>
<evidence type="ECO:0000259" key="7">
    <source>
        <dbReference type="PROSITE" id="PS50151"/>
    </source>
</evidence>
<dbReference type="InterPro" id="IPR036876">
    <property type="entry name" value="UVR_dom_sf"/>
</dbReference>
<dbReference type="CDD" id="cd10434">
    <property type="entry name" value="GIY-YIG_UvrC_Cho"/>
    <property type="match status" value="1"/>
</dbReference>
<dbReference type="Gene3D" id="3.40.1440.10">
    <property type="entry name" value="GIY-YIG endonuclease"/>
    <property type="match status" value="1"/>
</dbReference>
<comment type="caution">
    <text evidence="10">The sequence shown here is derived from an EMBL/GenBank/DDBJ whole genome shotgun (WGS) entry which is preliminary data.</text>
</comment>
<dbReference type="InterPro" id="IPR001943">
    <property type="entry name" value="UVR_dom"/>
</dbReference>
<name>A0A1F8F5Q8_9BACT</name>
<dbReference type="FunFam" id="3.40.1440.10:FF:000001">
    <property type="entry name" value="UvrABC system protein C"/>
    <property type="match status" value="1"/>
</dbReference>
<dbReference type="Gene3D" id="4.10.860.10">
    <property type="entry name" value="UVR domain"/>
    <property type="match status" value="1"/>
</dbReference>
<dbReference type="PANTHER" id="PTHR30562">
    <property type="entry name" value="UVRC/OXIDOREDUCTASE"/>
    <property type="match status" value="1"/>
</dbReference>
<accession>A0A1F8F5Q8</accession>
<evidence type="ECO:0000256" key="1">
    <source>
        <dbReference type="ARBA" id="ARBA00022490"/>
    </source>
</evidence>
<sequence>MTPKELKKQFAKIPHNPGIYIFKDRSGRKLYIGKAVDLKKRLFSYARVSDNRIDKMLELAKSIELHPTTSDIDALILESQLIKLHRPQFNIMLRDDKQYFYMVFTAEKFSKIFLTHQIGNWRLEIGNFIGPFTDGTALKTTLRFLRNIFPYCTCKEKHNIPCLNYHIGKCLGFCCLKQQNPNLQLTINPDPKNKDPRQSRDNRQQYQKNVRAVKDILNGKRTSLIGKLEKEMKDAADRSDFEKAIELKSKLGALKKIFENANIIHNAKFLIINSKNTGKNTALTKLKEMLDLKRLPTRIEGYDIANIQGQFASGAMVVFTNGKPDKTSYRKFNIRQSEGRSNDTAMLKEVITRRLQHNEWPLPELIVVDGGKGQVGATLAALRKQRRRIPVISLAKNARHRGNHIFIGNRKEAVSLSALPPQVRNLILVIDAEAHRFAISHYRSRHRKGIF</sequence>
<dbReference type="InterPro" id="IPR038476">
    <property type="entry name" value="UvrC_RNase_H_dom_sf"/>
</dbReference>
<dbReference type="InterPro" id="IPR047296">
    <property type="entry name" value="GIY-YIG_UvrC_Cho"/>
</dbReference>
<dbReference type="SMART" id="SM00465">
    <property type="entry name" value="GIYc"/>
    <property type="match status" value="1"/>
</dbReference>
<evidence type="ECO:0000313" key="11">
    <source>
        <dbReference type="Proteomes" id="UP000178023"/>
    </source>
</evidence>
<evidence type="ECO:0000256" key="2">
    <source>
        <dbReference type="ARBA" id="ARBA00022763"/>
    </source>
</evidence>
<evidence type="ECO:0000259" key="8">
    <source>
        <dbReference type="PROSITE" id="PS50164"/>
    </source>
</evidence>
<protein>
    <recommendedName>
        <fullName evidence="12">Excinuclease ABC subunit C</fullName>
    </recommendedName>
</protein>
<dbReference type="Pfam" id="PF01541">
    <property type="entry name" value="GIY-YIG"/>
    <property type="match status" value="1"/>
</dbReference>
<dbReference type="GO" id="GO:0009381">
    <property type="term" value="F:excinuclease ABC activity"/>
    <property type="evidence" value="ECO:0007669"/>
    <property type="project" value="InterPro"/>
</dbReference>
<dbReference type="PROSITE" id="PS50164">
    <property type="entry name" value="GIY_YIG"/>
    <property type="match status" value="1"/>
</dbReference>
<keyword evidence="5" id="KW-0234">DNA repair</keyword>
<proteinExistence type="predicted"/>
<dbReference type="PANTHER" id="PTHR30562:SF1">
    <property type="entry name" value="UVRABC SYSTEM PROTEIN C"/>
    <property type="match status" value="1"/>
</dbReference>
<keyword evidence="2" id="KW-0227">DNA damage</keyword>
<organism evidence="10 11">
    <name type="scientific">Candidatus Yanofskybacteria bacterium RIFCSPHIGHO2_01_FULL_45_42</name>
    <dbReference type="NCBI Taxonomy" id="1802671"/>
    <lineage>
        <taxon>Bacteria</taxon>
        <taxon>Candidatus Yanofskyibacteriota</taxon>
    </lineage>
</organism>
<dbReference type="SUPFAM" id="SSF46600">
    <property type="entry name" value="C-terminal UvrC-binding domain of UvrB"/>
    <property type="match status" value="1"/>
</dbReference>
<dbReference type="PROSITE" id="PS50151">
    <property type="entry name" value="UVR"/>
    <property type="match status" value="1"/>
</dbReference>
<dbReference type="Gene3D" id="3.30.420.340">
    <property type="entry name" value="UvrC, RNAse H endonuclease domain"/>
    <property type="match status" value="1"/>
</dbReference>
<dbReference type="InterPro" id="IPR001162">
    <property type="entry name" value="UvrC_RNase_H_dom"/>
</dbReference>
<evidence type="ECO:0000256" key="3">
    <source>
        <dbReference type="ARBA" id="ARBA00022769"/>
    </source>
</evidence>
<evidence type="ECO:0000256" key="4">
    <source>
        <dbReference type="ARBA" id="ARBA00022881"/>
    </source>
</evidence>
<gene>
    <name evidence="10" type="ORF">A2750_02005</name>
</gene>
<dbReference type="InterPro" id="IPR035901">
    <property type="entry name" value="GIY-YIG_endonuc_sf"/>
</dbReference>
<evidence type="ECO:0000259" key="9">
    <source>
        <dbReference type="PROSITE" id="PS50165"/>
    </source>
</evidence>
<dbReference type="GO" id="GO:0006289">
    <property type="term" value="P:nucleotide-excision repair"/>
    <property type="evidence" value="ECO:0007669"/>
    <property type="project" value="InterPro"/>
</dbReference>
<dbReference type="Pfam" id="PF02151">
    <property type="entry name" value="UVR"/>
    <property type="match status" value="1"/>
</dbReference>
<reference evidence="10 11" key="1">
    <citation type="journal article" date="2016" name="Nat. Commun.">
        <title>Thousands of microbial genomes shed light on interconnected biogeochemical processes in an aquifer system.</title>
        <authorList>
            <person name="Anantharaman K."/>
            <person name="Brown C.T."/>
            <person name="Hug L.A."/>
            <person name="Sharon I."/>
            <person name="Castelle C.J."/>
            <person name="Probst A.J."/>
            <person name="Thomas B.C."/>
            <person name="Singh A."/>
            <person name="Wilkins M.J."/>
            <person name="Karaoz U."/>
            <person name="Brodie E.L."/>
            <person name="Williams K.H."/>
            <person name="Hubbard S.S."/>
            <person name="Banfield J.F."/>
        </authorList>
    </citation>
    <scope>NUCLEOTIDE SEQUENCE [LARGE SCALE GENOMIC DNA]</scope>
</reference>
<feature type="domain" description="UVR" evidence="7">
    <location>
        <begin position="222"/>
        <end position="257"/>
    </location>
</feature>
<dbReference type="InterPro" id="IPR050066">
    <property type="entry name" value="UvrABC_protein_C"/>
</dbReference>
<evidence type="ECO:0008006" key="12">
    <source>
        <dbReference type="Google" id="ProtNLM"/>
    </source>
</evidence>
<dbReference type="Proteomes" id="UP000178023">
    <property type="component" value="Unassembled WGS sequence"/>
</dbReference>
<dbReference type="EMBL" id="MGJL01000004">
    <property type="protein sequence ID" value="OGN08471.1"/>
    <property type="molecule type" value="Genomic_DNA"/>
</dbReference>
<feature type="compositionally biased region" description="Basic and acidic residues" evidence="6">
    <location>
        <begin position="191"/>
        <end position="203"/>
    </location>
</feature>
<dbReference type="Pfam" id="PF08459">
    <property type="entry name" value="UvrC_RNaseH_dom"/>
    <property type="match status" value="1"/>
</dbReference>
<keyword evidence="1" id="KW-0963">Cytoplasm</keyword>
<dbReference type="AlphaFoldDB" id="A0A1F8F5Q8"/>
<evidence type="ECO:0000313" key="10">
    <source>
        <dbReference type="EMBL" id="OGN08471.1"/>
    </source>
</evidence>
<feature type="domain" description="UvrC family homology region profile" evidence="9">
    <location>
        <begin position="254"/>
        <end position="377"/>
    </location>
</feature>
<dbReference type="GO" id="GO:0009380">
    <property type="term" value="C:excinuclease repair complex"/>
    <property type="evidence" value="ECO:0007669"/>
    <property type="project" value="TreeGrafter"/>
</dbReference>
<dbReference type="InterPro" id="IPR000305">
    <property type="entry name" value="GIY-YIG_endonuc"/>
</dbReference>
<keyword evidence="4" id="KW-0267">Excision nuclease</keyword>